<evidence type="ECO:0000313" key="3">
    <source>
        <dbReference type="Proteomes" id="UP000823821"/>
    </source>
</evidence>
<dbReference type="EMBL" id="DWZD01000053">
    <property type="protein sequence ID" value="HJA80060.1"/>
    <property type="molecule type" value="Genomic_DNA"/>
</dbReference>
<protein>
    <submittedName>
        <fullName evidence="2">Class I SAM-dependent methyltransferase</fullName>
    </submittedName>
</protein>
<organism evidence="2 3">
    <name type="scientific">Candidatus Desulfovibrio intestinavium</name>
    <dbReference type="NCBI Taxonomy" id="2838534"/>
    <lineage>
        <taxon>Bacteria</taxon>
        <taxon>Pseudomonadati</taxon>
        <taxon>Thermodesulfobacteriota</taxon>
        <taxon>Desulfovibrionia</taxon>
        <taxon>Desulfovibrionales</taxon>
        <taxon>Desulfovibrionaceae</taxon>
        <taxon>Desulfovibrio</taxon>
    </lineage>
</organism>
<evidence type="ECO:0000259" key="1">
    <source>
        <dbReference type="Pfam" id="PF08241"/>
    </source>
</evidence>
<dbReference type="PANTHER" id="PTHR43591">
    <property type="entry name" value="METHYLTRANSFERASE"/>
    <property type="match status" value="1"/>
</dbReference>
<dbReference type="Proteomes" id="UP000823821">
    <property type="component" value="Unassembled WGS sequence"/>
</dbReference>
<dbReference type="GO" id="GO:0032259">
    <property type="term" value="P:methylation"/>
    <property type="evidence" value="ECO:0007669"/>
    <property type="project" value="UniProtKB-KW"/>
</dbReference>
<dbReference type="InterPro" id="IPR029063">
    <property type="entry name" value="SAM-dependent_MTases_sf"/>
</dbReference>
<name>A0A9D2HN96_9BACT</name>
<sequence length="265" mass="27374">MSLPYAHPLFQRISGGEWHPGGAAASERLWLACAAALDSTGDGAQRDRPLRVLDAGCGPGGTVRMLAARGELAVGLDRTPHAAWRTEAALARHGVASEAASGRALFGVADICRIPLPDAWADAVLCQCVASLLPAPEAFFAEAARLLRPGGVLGFSDLMRRGGAAMAAARCGCGEACGCGGEAVSVCPAGCAAGARSREAWEGLMRGAGLRLLAFHDESRELARLAASLVWYGDAASLRDLGLCGRPGGERPGYGVWLAVREVKD</sequence>
<dbReference type="CDD" id="cd02440">
    <property type="entry name" value="AdoMet_MTases"/>
    <property type="match status" value="1"/>
</dbReference>
<dbReference type="InterPro" id="IPR013216">
    <property type="entry name" value="Methyltransf_11"/>
</dbReference>
<gene>
    <name evidence="2" type="ORF">H9784_10940</name>
</gene>
<dbReference type="SUPFAM" id="SSF53335">
    <property type="entry name" value="S-adenosyl-L-methionine-dependent methyltransferases"/>
    <property type="match status" value="1"/>
</dbReference>
<reference evidence="2" key="2">
    <citation type="submission" date="2021-04" db="EMBL/GenBank/DDBJ databases">
        <authorList>
            <person name="Gilroy R."/>
        </authorList>
    </citation>
    <scope>NUCLEOTIDE SEQUENCE</scope>
    <source>
        <strain evidence="2">5032</strain>
    </source>
</reference>
<comment type="caution">
    <text evidence="2">The sequence shown here is derived from an EMBL/GenBank/DDBJ whole genome shotgun (WGS) entry which is preliminary data.</text>
</comment>
<dbReference type="Gene3D" id="3.40.50.150">
    <property type="entry name" value="Vaccinia Virus protein VP39"/>
    <property type="match status" value="1"/>
</dbReference>
<keyword evidence="2" id="KW-0489">Methyltransferase</keyword>
<feature type="domain" description="Methyltransferase type 11" evidence="1">
    <location>
        <begin position="53"/>
        <end position="153"/>
    </location>
</feature>
<keyword evidence="2" id="KW-0808">Transferase</keyword>
<accession>A0A9D2HN96</accession>
<dbReference type="Pfam" id="PF08241">
    <property type="entry name" value="Methyltransf_11"/>
    <property type="match status" value="1"/>
</dbReference>
<dbReference type="AlphaFoldDB" id="A0A9D2HN96"/>
<proteinExistence type="predicted"/>
<evidence type="ECO:0000313" key="2">
    <source>
        <dbReference type="EMBL" id="HJA80060.1"/>
    </source>
</evidence>
<reference evidence="2" key="1">
    <citation type="journal article" date="2021" name="PeerJ">
        <title>Extensive microbial diversity within the chicken gut microbiome revealed by metagenomics and culture.</title>
        <authorList>
            <person name="Gilroy R."/>
            <person name="Ravi A."/>
            <person name="Getino M."/>
            <person name="Pursley I."/>
            <person name="Horton D.L."/>
            <person name="Alikhan N.F."/>
            <person name="Baker D."/>
            <person name="Gharbi K."/>
            <person name="Hall N."/>
            <person name="Watson M."/>
            <person name="Adriaenssens E.M."/>
            <person name="Foster-Nyarko E."/>
            <person name="Jarju S."/>
            <person name="Secka A."/>
            <person name="Antonio M."/>
            <person name="Oren A."/>
            <person name="Chaudhuri R.R."/>
            <person name="La Ragione R."/>
            <person name="Hildebrand F."/>
            <person name="Pallen M.J."/>
        </authorList>
    </citation>
    <scope>NUCLEOTIDE SEQUENCE</scope>
    <source>
        <strain evidence="2">5032</strain>
    </source>
</reference>
<dbReference type="GO" id="GO:0008757">
    <property type="term" value="F:S-adenosylmethionine-dependent methyltransferase activity"/>
    <property type="evidence" value="ECO:0007669"/>
    <property type="project" value="InterPro"/>
</dbReference>